<dbReference type="EMBL" id="WNZZ01000003">
    <property type="protein sequence ID" value="MUG21845.1"/>
    <property type="molecule type" value="Genomic_DNA"/>
</dbReference>
<reference evidence="2 4" key="2">
    <citation type="submission" date="2019-11" db="EMBL/GenBank/DDBJ databases">
        <title>Draft genome sequences of five Paenibacillus species of dairy origin.</title>
        <authorList>
            <person name="Olajide A.M."/>
            <person name="Chen S."/>
            <person name="Lapointe G."/>
        </authorList>
    </citation>
    <scope>NUCLEOTIDE SEQUENCE [LARGE SCALE GENOMIC DNA]</scope>
    <source>
        <strain evidence="2 4">3CT49</strain>
    </source>
</reference>
<dbReference type="PATRIC" id="fig|44252.3.peg.1284"/>
<dbReference type="OrthoDB" id="1661761at2"/>
<keyword evidence="3" id="KW-1185">Reference proteome</keyword>
<dbReference type="Proteomes" id="UP000442469">
    <property type="component" value="Unassembled WGS sequence"/>
</dbReference>
<evidence type="ECO:0000313" key="1">
    <source>
        <dbReference type="EMBL" id="KFN10318.1"/>
    </source>
</evidence>
<accession>A0A090ZIS2</accession>
<reference evidence="1 3" key="1">
    <citation type="submission" date="2014-04" db="EMBL/GenBank/DDBJ databases">
        <authorList>
            <person name="Bishop-Lilly K.A."/>
            <person name="Broomall S.M."/>
            <person name="Chain P.S."/>
            <person name="Chertkov O."/>
            <person name="Coyne S.R."/>
            <person name="Daligault H.E."/>
            <person name="Davenport K.W."/>
            <person name="Erkkila T."/>
            <person name="Frey K.G."/>
            <person name="Gibbons H.S."/>
            <person name="Gu W."/>
            <person name="Jaissle J."/>
            <person name="Johnson S.L."/>
            <person name="Koroleva G.I."/>
            <person name="Ladner J.T."/>
            <person name="Lo C.-C."/>
            <person name="Minogue T.D."/>
            <person name="Munk C."/>
            <person name="Palacios G.F."/>
            <person name="Redden C.L."/>
            <person name="Rosenzweig C.N."/>
            <person name="Scholz M.B."/>
            <person name="Teshima H."/>
            <person name="Xu Y."/>
        </authorList>
    </citation>
    <scope>NUCLEOTIDE SEQUENCE [LARGE SCALE GENOMIC DNA]</scope>
    <source>
        <strain evidence="1 3">8244</strain>
    </source>
</reference>
<comment type="caution">
    <text evidence="1">The sequence shown here is derived from an EMBL/GenBank/DDBJ whole genome shotgun (WGS) entry which is preliminary data.</text>
</comment>
<dbReference type="RefSeq" id="WP_036619863.1">
    <property type="nucleotide sequence ID" value="NZ_BGML01000011.1"/>
</dbReference>
<dbReference type="AlphaFoldDB" id="A0A090ZIS2"/>
<evidence type="ECO:0000313" key="4">
    <source>
        <dbReference type="Proteomes" id="UP000442469"/>
    </source>
</evidence>
<sequence>MKDIIMDRLSKMEDLQQRRLLRNLMSGVFLNLVEYQEELNRKLERRVFEEVGEYDGKYDVFVSACSREEWDPLHEYLFPMIPEDTEAGKIDLRTVVSGLRGGEEVRICTLFLECKYAEIQQLLLSGRRFKGELATSQGRYAVEFKLERNMAYIREIEKLYHVFLSNGLPWKTVNHPYAHKFVDAVLTEVDGELGEEEEALELTVHLEEYEPYKRADMIPLWNIQRLELKTGGFPVPAADRVNFEHVLPLRKTGVQHGYLVDVDDDSIRYVKRTPEELTVVSPLEKSDMWRVLMLVEPFESVVSRPGYALLSNRQKEDFIGSYRRRQGQIVRSRGEILRLVHSFAAAESLELTDVEIRPPGVSRAITYELNRFITDEVRVDNGKWRMCLKFGDRGFTSRLAFMAEDVMSFLVSEVQLLFPEYRCEGEWA</sequence>
<dbReference type="Proteomes" id="UP000029278">
    <property type="component" value="Unassembled WGS sequence"/>
</dbReference>
<protein>
    <submittedName>
        <fullName evidence="2">Normocyte-binding protein</fullName>
    </submittedName>
    <submittedName>
        <fullName evidence="1">Putative normocyte binding protein 2b</fullName>
    </submittedName>
</protein>
<gene>
    <name evidence="1" type="ORF">DJ90_822</name>
    <name evidence="2" type="ORF">GNQ08_05300</name>
</gene>
<evidence type="ECO:0000313" key="2">
    <source>
        <dbReference type="EMBL" id="MUG21845.1"/>
    </source>
</evidence>
<proteinExistence type="predicted"/>
<dbReference type="STRING" id="44252.DJ90_822"/>
<organism evidence="1 3">
    <name type="scientific">Paenibacillus macerans</name>
    <name type="common">Bacillus macerans</name>
    <dbReference type="NCBI Taxonomy" id="44252"/>
    <lineage>
        <taxon>Bacteria</taxon>
        <taxon>Bacillati</taxon>
        <taxon>Bacillota</taxon>
        <taxon>Bacilli</taxon>
        <taxon>Bacillales</taxon>
        <taxon>Paenibacillaceae</taxon>
        <taxon>Paenibacillus</taxon>
    </lineage>
</organism>
<dbReference type="GeneID" id="77011578"/>
<evidence type="ECO:0000313" key="3">
    <source>
        <dbReference type="Proteomes" id="UP000029278"/>
    </source>
</evidence>
<dbReference type="HOGENOM" id="CLU_052490_0_0_9"/>
<name>A0A090ZIS2_PAEMA</name>
<dbReference type="EMBL" id="JMQA01000018">
    <property type="protein sequence ID" value="KFN10318.1"/>
    <property type="molecule type" value="Genomic_DNA"/>
</dbReference>